<organism evidence="1 2">
    <name type="scientific">Streptomyces yanii</name>
    <dbReference type="NCBI Taxonomy" id="78510"/>
    <lineage>
        <taxon>Bacteria</taxon>
        <taxon>Bacillati</taxon>
        <taxon>Actinomycetota</taxon>
        <taxon>Actinomycetes</taxon>
        <taxon>Kitasatosporales</taxon>
        <taxon>Streptomycetaceae</taxon>
        <taxon>Streptomyces</taxon>
    </lineage>
</organism>
<dbReference type="EMBL" id="JBHMCG010000008">
    <property type="protein sequence ID" value="MFB9571366.1"/>
    <property type="molecule type" value="Genomic_DNA"/>
</dbReference>
<protein>
    <recommendedName>
        <fullName evidence="3">Tetratricopeptide repeat protein</fullName>
    </recommendedName>
</protein>
<sequence length="243" mass="26338">MTSPLHLLAEAGRFDDALAILDERDAEYIDEHPSWFHTNRIGLLGEAGRYEEALAYAAMLPTDLYGLTSSTAWILEQSGRVEVRGAGSILLLFGQHLTRITALTTRAVTTAGQDTFLTLDRIPIPLPAPLGGLLADLANRPPPTNWAANTSRGWLFPGGRPGQHLSAIVLGRRLAAHQIPNRPARATALVTLAQDLPPAVLGPMLGLHPVTAAHWRRRAATDWTAYLLARQRGLADRRPPTGP</sequence>
<dbReference type="Proteomes" id="UP001589710">
    <property type="component" value="Unassembled WGS sequence"/>
</dbReference>
<evidence type="ECO:0000313" key="1">
    <source>
        <dbReference type="EMBL" id="MFB9571366.1"/>
    </source>
</evidence>
<accession>A0ABV5R2N1</accession>
<evidence type="ECO:0008006" key="3">
    <source>
        <dbReference type="Google" id="ProtNLM"/>
    </source>
</evidence>
<dbReference type="RefSeq" id="WP_345510073.1">
    <property type="nucleotide sequence ID" value="NZ_BAAAXD010000006.1"/>
</dbReference>
<proteinExistence type="predicted"/>
<name>A0ABV5R2N1_9ACTN</name>
<keyword evidence="2" id="KW-1185">Reference proteome</keyword>
<comment type="caution">
    <text evidence="1">The sequence shown here is derived from an EMBL/GenBank/DDBJ whole genome shotgun (WGS) entry which is preliminary data.</text>
</comment>
<evidence type="ECO:0000313" key="2">
    <source>
        <dbReference type="Proteomes" id="UP001589710"/>
    </source>
</evidence>
<gene>
    <name evidence="1" type="ORF">ACFFTL_03150</name>
</gene>
<reference evidence="1 2" key="1">
    <citation type="submission" date="2024-09" db="EMBL/GenBank/DDBJ databases">
        <authorList>
            <person name="Sun Q."/>
            <person name="Mori K."/>
        </authorList>
    </citation>
    <scope>NUCLEOTIDE SEQUENCE [LARGE SCALE GENOMIC DNA]</scope>
    <source>
        <strain evidence="1 2">JCM 3331</strain>
    </source>
</reference>